<dbReference type="EMBL" id="JBHSFK010000049">
    <property type="protein sequence ID" value="MFC4506916.1"/>
    <property type="molecule type" value="Genomic_DNA"/>
</dbReference>
<name>A0ABV9B8Q5_9ACTN</name>
<keyword evidence="2" id="KW-1185">Reference proteome</keyword>
<evidence type="ECO:0000313" key="2">
    <source>
        <dbReference type="Proteomes" id="UP001595839"/>
    </source>
</evidence>
<reference evidence="2" key="1">
    <citation type="journal article" date="2019" name="Int. J. Syst. Evol. Microbiol.">
        <title>The Global Catalogue of Microorganisms (GCM) 10K type strain sequencing project: providing services to taxonomists for standard genome sequencing and annotation.</title>
        <authorList>
            <consortium name="The Broad Institute Genomics Platform"/>
            <consortium name="The Broad Institute Genome Sequencing Center for Infectious Disease"/>
            <person name="Wu L."/>
            <person name="Ma J."/>
        </authorList>
    </citation>
    <scope>NUCLEOTIDE SEQUENCE [LARGE SCALE GENOMIC DNA]</scope>
    <source>
        <strain evidence="2">CGMCC 4.7177</strain>
    </source>
</reference>
<sequence length="82" mass="8665">MARTVYNHLRRLSERALLSRPLPAVAVGADFTGVEVAAALSERLRPIADRDSAAAAAARSRWNAGVSAHSARVLDAGLWDAA</sequence>
<organism evidence="1 2">
    <name type="scientific">Streptomyces vulcanius</name>
    <dbReference type="NCBI Taxonomy" id="1441876"/>
    <lineage>
        <taxon>Bacteria</taxon>
        <taxon>Bacillati</taxon>
        <taxon>Actinomycetota</taxon>
        <taxon>Actinomycetes</taxon>
        <taxon>Kitasatosporales</taxon>
        <taxon>Streptomycetaceae</taxon>
        <taxon>Streptomyces</taxon>
    </lineage>
</organism>
<proteinExistence type="predicted"/>
<dbReference type="Proteomes" id="UP001595839">
    <property type="component" value="Unassembled WGS sequence"/>
</dbReference>
<evidence type="ECO:0000313" key="1">
    <source>
        <dbReference type="EMBL" id="MFC4506916.1"/>
    </source>
</evidence>
<comment type="caution">
    <text evidence="1">The sequence shown here is derived from an EMBL/GenBank/DDBJ whole genome shotgun (WGS) entry which is preliminary data.</text>
</comment>
<dbReference type="RefSeq" id="WP_381185257.1">
    <property type="nucleotide sequence ID" value="NZ_JBHSFK010000049.1"/>
</dbReference>
<protein>
    <submittedName>
        <fullName evidence="1">Uncharacterized protein</fullName>
    </submittedName>
</protein>
<accession>A0ABV9B8Q5</accession>
<gene>
    <name evidence="1" type="ORF">ACFPIH_46995</name>
</gene>